<dbReference type="Proteomes" id="UP000663760">
    <property type="component" value="Chromosome 2"/>
</dbReference>
<accession>A0A7I8K4L3</accession>
<evidence type="ECO:0000313" key="2">
    <source>
        <dbReference type="Proteomes" id="UP000663760"/>
    </source>
</evidence>
<protein>
    <submittedName>
        <fullName evidence="1">Uncharacterized protein</fullName>
    </submittedName>
</protein>
<evidence type="ECO:0000313" key="1">
    <source>
        <dbReference type="EMBL" id="CAA7392162.1"/>
    </source>
</evidence>
<name>A0A7I8K4L3_SPIIN</name>
<sequence length="23" mass="2954">MYHNVRTLIFLFCEFLKYYILII</sequence>
<proteinExistence type="predicted"/>
<reference evidence="1" key="1">
    <citation type="submission" date="2020-02" db="EMBL/GenBank/DDBJ databases">
        <authorList>
            <person name="Scholz U."/>
            <person name="Mascher M."/>
            <person name="Fiebig A."/>
        </authorList>
    </citation>
    <scope>NUCLEOTIDE SEQUENCE</scope>
</reference>
<gene>
    <name evidence="1" type="ORF">SI8410_02003329</name>
</gene>
<organism evidence="1 2">
    <name type="scientific">Spirodela intermedia</name>
    <name type="common">Intermediate duckweed</name>
    <dbReference type="NCBI Taxonomy" id="51605"/>
    <lineage>
        <taxon>Eukaryota</taxon>
        <taxon>Viridiplantae</taxon>
        <taxon>Streptophyta</taxon>
        <taxon>Embryophyta</taxon>
        <taxon>Tracheophyta</taxon>
        <taxon>Spermatophyta</taxon>
        <taxon>Magnoliopsida</taxon>
        <taxon>Liliopsida</taxon>
        <taxon>Araceae</taxon>
        <taxon>Lemnoideae</taxon>
        <taxon>Spirodela</taxon>
    </lineage>
</organism>
<dbReference type="EMBL" id="LR746265">
    <property type="protein sequence ID" value="CAA7392162.1"/>
    <property type="molecule type" value="Genomic_DNA"/>
</dbReference>
<keyword evidence="2" id="KW-1185">Reference proteome</keyword>
<dbReference type="AlphaFoldDB" id="A0A7I8K4L3"/>